<evidence type="ECO:0000256" key="4">
    <source>
        <dbReference type="SAM" id="MobiDB-lite"/>
    </source>
</evidence>
<keyword evidence="1" id="KW-0805">Transcription regulation</keyword>
<sequence length="130" mass="14282">MSVFADRLKTAMQQANVTSAQLSKQTGIGRSSISQWLSSKYVAKHDKVTTLAQALAVNPDWLLGTEPVVESTTDSPVTPVIDDELTTLWQQLDAVGQQKLLKKARKLVAKQAQPTVKPKKKGKKKKAKKK</sequence>
<dbReference type="RefSeq" id="WP_137635168.1">
    <property type="nucleotide sequence ID" value="NZ_BJDL01000018.1"/>
</dbReference>
<dbReference type="Proteomes" id="UP001597188">
    <property type="component" value="Unassembled WGS sequence"/>
</dbReference>
<keyword evidence="7" id="KW-1185">Reference proteome</keyword>
<evidence type="ECO:0000313" key="6">
    <source>
        <dbReference type="EMBL" id="MFD1420710.1"/>
    </source>
</evidence>
<gene>
    <name evidence="6" type="ORF">ACFQ5L_07060</name>
</gene>
<dbReference type="CDD" id="cd00093">
    <property type="entry name" value="HTH_XRE"/>
    <property type="match status" value="1"/>
</dbReference>
<dbReference type="EMBL" id="JBHTOJ010000015">
    <property type="protein sequence ID" value="MFD1420710.1"/>
    <property type="molecule type" value="Genomic_DNA"/>
</dbReference>
<dbReference type="PANTHER" id="PTHR40661:SF1">
    <property type="entry name" value="HTH CRO_C1-TYPE DOMAIN-CONTAINING PROTEIN"/>
    <property type="match status" value="1"/>
</dbReference>
<dbReference type="Gene3D" id="1.10.260.40">
    <property type="entry name" value="lambda repressor-like DNA-binding domains"/>
    <property type="match status" value="1"/>
</dbReference>
<keyword evidence="3" id="KW-0804">Transcription</keyword>
<comment type="caution">
    <text evidence="6">The sequence shown here is derived from an EMBL/GenBank/DDBJ whole genome shotgun (WGS) entry which is preliminary data.</text>
</comment>
<evidence type="ECO:0000259" key="5">
    <source>
        <dbReference type="PROSITE" id="PS50943"/>
    </source>
</evidence>
<reference evidence="7" key="1">
    <citation type="journal article" date="2019" name="Int. J. Syst. Evol. Microbiol.">
        <title>The Global Catalogue of Microorganisms (GCM) 10K type strain sequencing project: providing services to taxonomists for standard genome sequencing and annotation.</title>
        <authorList>
            <consortium name="The Broad Institute Genomics Platform"/>
            <consortium name="The Broad Institute Genome Sequencing Center for Infectious Disease"/>
            <person name="Wu L."/>
            <person name="Ma J."/>
        </authorList>
    </citation>
    <scope>NUCLEOTIDE SEQUENCE [LARGE SCALE GENOMIC DNA]</scope>
    <source>
        <strain evidence="7">CCM 8931</strain>
    </source>
</reference>
<keyword evidence="2" id="KW-0238">DNA-binding</keyword>
<evidence type="ECO:0000313" key="7">
    <source>
        <dbReference type="Proteomes" id="UP001597188"/>
    </source>
</evidence>
<dbReference type="SMART" id="SM00530">
    <property type="entry name" value="HTH_XRE"/>
    <property type="match status" value="1"/>
</dbReference>
<dbReference type="PANTHER" id="PTHR40661">
    <property type="match status" value="1"/>
</dbReference>
<evidence type="ECO:0000256" key="1">
    <source>
        <dbReference type="ARBA" id="ARBA00023015"/>
    </source>
</evidence>
<dbReference type="PROSITE" id="PS50943">
    <property type="entry name" value="HTH_CROC1"/>
    <property type="match status" value="1"/>
</dbReference>
<evidence type="ECO:0000256" key="2">
    <source>
        <dbReference type="ARBA" id="ARBA00023125"/>
    </source>
</evidence>
<feature type="compositionally biased region" description="Basic residues" evidence="4">
    <location>
        <begin position="117"/>
        <end position="130"/>
    </location>
</feature>
<organism evidence="6 7">
    <name type="scientific">Lactiplantibacillus songbeiensis</name>
    <dbReference type="NCBI Taxonomy" id="2559920"/>
    <lineage>
        <taxon>Bacteria</taxon>
        <taxon>Bacillati</taxon>
        <taxon>Bacillota</taxon>
        <taxon>Bacilli</taxon>
        <taxon>Lactobacillales</taxon>
        <taxon>Lactobacillaceae</taxon>
        <taxon>Lactiplantibacillus</taxon>
    </lineage>
</organism>
<feature type="domain" description="HTH cro/C1-type" evidence="5">
    <location>
        <begin position="8"/>
        <end position="62"/>
    </location>
</feature>
<dbReference type="InterPro" id="IPR010982">
    <property type="entry name" value="Lambda_DNA-bd_dom_sf"/>
</dbReference>
<name>A0ABW4C1I1_9LACO</name>
<feature type="region of interest" description="Disordered" evidence="4">
    <location>
        <begin position="108"/>
        <end position="130"/>
    </location>
</feature>
<evidence type="ECO:0000256" key="3">
    <source>
        <dbReference type="ARBA" id="ARBA00023163"/>
    </source>
</evidence>
<dbReference type="SUPFAM" id="SSF47413">
    <property type="entry name" value="lambda repressor-like DNA-binding domains"/>
    <property type="match status" value="1"/>
</dbReference>
<protein>
    <submittedName>
        <fullName evidence="6">Helix-turn-helix domain-containing protein</fullName>
    </submittedName>
</protein>
<dbReference type="Pfam" id="PF12844">
    <property type="entry name" value="HTH_19"/>
    <property type="match status" value="1"/>
</dbReference>
<dbReference type="InterPro" id="IPR001387">
    <property type="entry name" value="Cro/C1-type_HTH"/>
</dbReference>
<accession>A0ABW4C1I1</accession>
<proteinExistence type="predicted"/>